<dbReference type="STRING" id="407821.A0A087UXL3"/>
<proteinExistence type="inferred from homology"/>
<keyword evidence="7" id="KW-1185">Reference proteome</keyword>
<dbReference type="Gene3D" id="1.10.472.170">
    <property type="match status" value="1"/>
</dbReference>
<dbReference type="EMBL" id="KK122165">
    <property type="protein sequence ID" value="KFM82102.1"/>
    <property type="molecule type" value="Genomic_DNA"/>
</dbReference>
<keyword evidence="2" id="KW-0677">Repeat</keyword>
<evidence type="ECO:0000313" key="7">
    <source>
        <dbReference type="Proteomes" id="UP000054359"/>
    </source>
</evidence>
<protein>
    <submittedName>
        <fullName evidence="6">Transcription factor IIIB</fullName>
    </submittedName>
</protein>
<evidence type="ECO:0000256" key="3">
    <source>
        <dbReference type="ARBA" id="ARBA00023015"/>
    </source>
</evidence>
<evidence type="ECO:0000256" key="4">
    <source>
        <dbReference type="ARBA" id="ARBA00023163"/>
    </source>
</evidence>
<evidence type="ECO:0000256" key="1">
    <source>
        <dbReference type="ARBA" id="ARBA00010857"/>
    </source>
</evidence>
<comment type="similarity">
    <text evidence="1">Belongs to the TFIIB family.</text>
</comment>
<feature type="non-terminal residue" evidence="6">
    <location>
        <position position="376"/>
    </location>
</feature>
<keyword evidence="4" id="KW-0804">Transcription</keyword>
<dbReference type="InterPro" id="IPR054078">
    <property type="entry name" value="BRF2-like_C"/>
</dbReference>
<gene>
    <name evidence="6" type="ORF">X975_19334</name>
</gene>
<dbReference type="GO" id="GO:0070897">
    <property type="term" value="P:transcription preinitiation complex assembly"/>
    <property type="evidence" value="ECO:0007669"/>
    <property type="project" value="InterPro"/>
</dbReference>
<reference evidence="6 7" key="1">
    <citation type="submission" date="2013-11" db="EMBL/GenBank/DDBJ databases">
        <title>Genome sequencing of Stegodyphus mimosarum.</title>
        <authorList>
            <person name="Bechsgaard J."/>
        </authorList>
    </citation>
    <scope>NUCLEOTIDE SEQUENCE [LARGE SCALE GENOMIC DNA]</scope>
</reference>
<accession>A0A087UXL3</accession>
<dbReference type="Proteomes" id="UP000054359">
    <property type="component" value="Unassembled WGS sequence"/>
</dbReference>
<dbReference type="PANTHER" id="PTHR11618:SF5">
    <property type="entry name" value="TRANSCRIPTION FACTOR IIIB 50 KDA SUBUNIT"/>
    <property type="match status" value="1"/>
</dbReference>
<dbReference type="OMA" id="DLPHPAY"/>
<name>A0A087UXL3_STEMI</name>
<organism evidence="6 7">
    <name type="scientific">Stegodyphus mimosarum</name>
    <name type="common">African social velvet spider</name>
    <dbReference type="NCBI Taxonomy" id="407821"/>
    <lineage>
        <taxon>Eukaryota</taxon>
        <taxon>Metazoa</taxon>
        <taxon>Ecdysozoa</taxon>
        <taxon>Arthropoda</taxon>
        <taxon>Chelicerata</taxon>
        <taxon>Arachnida</taxon>
        <taxon>Araneae</taxon>
        <taxon>Araneomorphae</taxon>
        <taxon>Entelegynae</taxon>
        <taxon>Eresoidea</taxon>
        <taxon>Eresidae</taxon>
        <taxon>Stegodyphus</taxon>
    </lineage>
</organism>
<sequence>MELCENCGEFAVDEDELVCKACGIVIEGNKFNPEINKFPKVFNQCSTSRYHLKSSKYKKRPENLVYGLDILKYLVREYSITPDVDNEIRELYNIAYSGRKCKCKEDVGVLAGCCLIQIQRKHGLFFSVQDLCGKLKCSKKKFYHILKFVKSCAGNENIESKHTSSEVDVNIELPKHVEDMIPVLLIGIPEEERDVLIDKTTRLLKLAFSCWILTGRSPKGVIIAAAFLCWKSMHPSRRTFPLTKFCSTYSLSSSQATKRASELKAALLKLAKNIPSYSENYVNEKNLTLHLDFILENSETLRNDLLTNEYLEEEINCKEYKSFRVQKVKPEREIGDNTQCDLDMRASDVEISDTEIESYLRSDEQVKLISSLQSLE</sequence>
<feature type="domain" description="BRF2-like C-terminal" evidence="5">
    <location>
        <begin position="191"/>
        <end position="296"/>
    </location>
</feature>
<dbReference type="Pfam" id="PF21886">
    <property type="entry name" value="BRF2-like_C_cyclin_rpt"/>
    <property type="match status" value="1"/>
</dbReference>
<dbReference type="AlphaFoldDB" id="A0A087UXL3"/>
<dbReference type="OrthoDB" id="2121711at2759"/>
<evidence type="ECO:0000259" key="5">
    <source>
        <dbReference type="Pfam" id="PF21886"/>
    </source>
</evidence>
<dbReference type="GO" id="GO:0005634">
    <property type="term" value="C:nucleus"/>
    <property type="evidence" value="ECO:0007669"/>
    <property type="project" value="TreeGrafter"/>
</dbReference>
<evidence type="ECO:0000313" key="6">
    <source>
        <dbReference type="EMBL" id="KFM82102.1"/>
    </source>
</evidence>
<dbReference type="Gene3D" id="1.10.472.10">
    <property type="entry name" value="Cyclin-like"/>
    <property type="match status" value="1"/>
</dbReference>
<dbReference type="GO" id="GO:0097550">
    <property type="term" value="C:transcription preinitiation complex"/>
    <property type="evidence" value="ECO:0007669"/>
    <property type="project" value="TreeGrafter"/>
</dbReference>
<evidence type="ECO:0000256" key="2">
    <source>
        <dbReference type="ARBA" id="ARBA00022737"/>
    </source>
</evidence>
<keyword evidence="3" id="KW-0805">Transcription regulation</keyword>
<dbReference type="PANTHER" id="PTHR11618">
    <property type="entry name" value="TRANSCRIPTION INITIATION FACTOR IIB-RELATED"/>
    <property type="match status" value="1"/>
</dbReference>
<dbReference type="InterPro" id="IPR000812">
    <property type="entry name" value="TFIIB"/>
</dbReference>
<dbReference type="GO" id="GO:0017025">
    <property type="term" value="F:TBP-class protein binding"/>
    <property type="evidence" value="ECO:0007669"/>
    <property type="project" value="TreeGrafter"/>
</dbReference>